<feature type="region of interest" description="Disordered" evidence="6">
    <location>
        <begin position="453"/>
        <end position="472"/>
    </location>
</feature>
<feature type="region of interest" description="Disordered" evidence="6">
    <location>
        <begin position="98"/>
        <end position="191"/>
    </location>
</feature>
<feature type="region of interest" description="Disordered" evidence="6">
    <location>
        <begin position="370"/>
        <end position="414"/>
    </location>
</feature>
<dbReference type="InParanoid" id="A0A2K1QTK7"/>
<evidence type="ECO:0000256" key="5">
    <source>
        <dbReference type="ARBA" id="ARBA00023242"/>
    </source>
</evidence>
<gene>
    <name evidence="8" type="ORF">CAC42_6202</name>
</gene>
<dbReference type="OrthoDB" id="5367324at2759"/>
<evidence type="ECO:0000259" key="7">
    <source>
        <dbReference type="Pfam" id="PF05460"/>
    </source>
</evidence>
<dbReference type="GO" id="GO:0006260">
    <property type="term" value="P:DNA replication"/>
    <property type="evidence" value="ECO:0007669"/>
    <property type="project" value="UniProtKB-KW"/>
</dbReference>
<sequence length="472" mass="51784">MPTAIDQALITLVPSLNHLPIELTSLASALATQSRSKAGNLKPDEEIARNYVCAHIACEKLKSRLGLELIQPKPPVAPRVYKKLKTFFDKLLEVPSTPSTNRKTDAINRSGGASAKNVTPTSAARGGVTPISRKRMRQAQDETIDTAPAGVTLPDVDLLDADTPSRRSEKRARPLPPSITESGNPLTTSLRKQQPGTLFADSATTQEFPEFVDTMIARLVNRFKSTTAASHIRAGLRHVVSARGYTDAETSTNPPTKISKGSRKLESSEKHGDGLGSITASRIPALLVVLTLFVLSKQGRLDLTVKANFLEKQKAAIGAVREMEEGWAPDEDTLIKDLKSYFRCAGEERWLAAPWFRDITADTGEPDEVAMDVGEMVPPKENKPSKTPLRRKEKHAKRPGDEEEEEDEGPAGLQVGLGTMFQDAIDWLSEDRRQEYGVFKMEIMQRLNKLERPSDMEKAVGRRGGRTMASAA</sequence>
<evidence type="ECO:0000256" key="4">
    <source>
        <dbReference type="ARBA" id="ARBA00023125"/>
    </source>
</evidence>
<name>A0A2K1QTK7_9PEZI</name>
<evidence type="ECO:0000256" key="6">
    <source>
        <dbReference type="SAM" id="MobiDB-lite"/>
    </source>
</evidence>
<keyword evidence="3" id="KW-0235">DNA replication</keyword>
<keyword evidence="4" id="KW-0238">DNA-binding</keyword>
<reference evidence="8 9" key="1">
    <citation type="submission" date="2017-06" db="EMBL/GenBank/DDBJ databases">
        <title>Draft genome sequence of a variant of Elsinoe murrayae.</title>
        <authorList>
            <person name="Cheng Q."/>
        </authorList>
    </citation>
    <scope>NUCLEOTIDE SEQUENCE [LARGE SCALE GENOMIC DNA]</scope>
    <source>
        <strain evidence="8 9">CQ-2017a</strain>
    </source>
</reference>
<dbReference type="GO" id="GO:0005664">
    <property type="term" value="C:nuclear origin of replication recognition complex"/>
    <property type="evidence" value="ECO:0007669"/>
    <property type="project" value="InterPro"/>
</dbReference>
<evidence type="ECO:0000256" key="2">
    <source>
        <dbReference type="ARBA" id="ARBA00010840"/>
    </source>
</evidence>
<accession>A0A2K1QTK7</accession>
<dbReference type="InterPro" id="IPR008721">
    <property type="entry name" value="ORC6_cyclin_first"/>
</dbReference>
<evidence type="ECO:0000313" key="9">
    <source>
        <dbReference type="Proteomes" id="UP000243797"/>
    </source>
</evidence>
<proteinExistence type="inferred from homology"/>
<feature type="region of interest" description="Disordered" evidence="6">
    <location>
        <begin position="245"/>
        <end position="273"/>
    </location>
</feature>
<dbReference type="STRING" id="2082308.A0A2K1QTK7"/>
<dbReference type="Proteomes" id="UP000243797">
    <property type="component" value="Unassembled WGS sequence"/>
</dbReference>
<comment type="subcellular location">
    <subcellularLocation>
        <location evidence="1">Nucleus</location>
    </subcellularLocation>
</comment>
<dbReference type="Pfam" id="PF05460">
    <property type="entry name" value="ORC6"/>
    <property type="match status" value="1"/>
</dbReference>
<organism evidence="8 9">
    <name type="scientific">Sphaceloma murrayae</name>
    <dbReference type="NCBI Taxonomy" id="2082308"/>
    <lineage>
        <taxon>Eukaryota</taxon>
        <taxon>Fungi</taxon>
        <taxon>Dikarya</taxon>
        <taxon>Ascomycota</taxon>
        <taxon>Pezizomycotina</taxon>
        <taxon>Dothideomycetes</taxon>
        <taxon>Dothideomycetidae</taxon>
        <taxon>Myriangiales</taxon>
        <taxon>Elsinoaceae</taxon>
        <taxon>Sphaceloma</taxon>
    </lineage>
</organism>
<protein>
    <recommendedName>
        <fullName evidence="7">ORC6 first cyclin-like domain-containing protein</fullName>
    </recommendedName>
</protein>
<feature type="domain" description="ORC6 first cyclin-like" evidence="7">
    <location>
        <begin position="12"/>
        <end position="94"/>
    </location>
</feature>
<comment type="caution">
    <text evidence="8">The sequence shown here is derived from an EMBL/GenBank/DDBJ whole genome shotgun (WGS) entry which is preliminary data.</text>
</comment>
<keyword evidence="9" id="KW-1185">Reference proteome</keyword>
<feature type="compositionally biased region" description="Basic and acidic residues" evidence="6">
    <location>
        <begin position="263"/>
        <end position="273"/>
    </location>
</feature>
<keyword evidence="5" id="KW-0539">Nucleus</keyword>
<feature type="compositionally biased region" description="Basic residues" evidence="6">
    <location>
        <begin position="388"/>
        <end position="397"/>
    </location>
</feature>
<evidence type="ECO:0000313" key="8">
    <source>
        <dbReference type="EMBL" id="PNS18385.1"/>
    </source>
</evidence>
<evidence type="ECO:0000256" key="3">
    <source>
        <dbReference type="ARBA" id="ARBA00022705"/>
    </source>
</evidence>
<dbReference type="GO" id="GO:0003677">
    <property type="term" value="F:DNA binding"/>
    <property type="evidence" value="ECO:0007669"/>
    <property type="project" value="UniProtKB-KW"/>
</dbReference>
<evidence type="ECO:0000256" key="1">
    <source>
        <dbReference type="ARBA" id="ARBA00004123"/>
    </source>
</evidence>
<comment type="similarity">
    <text evidence="2">Belongs to the ORC6 family.</text>
</comment>
<feature type="compositionally biased region" description="Polar residues" evidence="6">
    <location>
        <begin position="179"/>
        <end position="191"/>
    </location>
</feature>
<dbReference type="EMBL" id="NKHZ01000041">
    <property type="protein sequence ID" value="PNS18385.1"/>
    <property type="molecule type" value="Genomic_DNA"/>
</dbReference>
<dbReference type="AlphaFoldDB" id="A0A2K1QTK7"/>